<name>A0AAJ0HFQ5_9PEZI</name>
<evidence type="ECO:0000259" key="5">
    <source>
        <dbReference type="Pfam" id="PF10451"/>
    </source>
</evidence>
<evidence type="ECO:0000256" key="1">
    <source>
        <dbReference type="ARBA" id="ARBA00004574"/>
    </source>
</evidence>
<comment type="subcellular location">
    <subcellularLocation>
        <location evidence="1">Chromosome</location>
        <location evidence="1">Telomere</location>
    </subcellularLocation>
</comment>
<sequence length="275" mass="30124">MTSITSPELYPQYCFHLSPTVGSWCPLRAADIVALTTHPGFTGQQIFFYINHPIKWVRVAGVVIAIDEYKGRKVYTLDDSSGMTIACTVPPAASPPGGANSGVGAAGDGDSSKTKGATTSQPQKQPTIIDGDIEIGHIILVKGVIKTTLWKEREIESVKITHVRSTEQEVQFWEKVDKLRKETLNQPWVLDKRVVRRCRKEAEGHDVDRVKRHKKGTSTAPQAVAAEVNPHKELGVVEKVISQSRARRSGLERRPKPPKPTMAASVAGKYSALGL</sequence>
<dbReference type="EMBL" id="JAUIQD010000005">
    <property type="protein sequence ID" value="KAK3349998.1"/>
    <property type="molecule type" value="Genomic_DNA"/>
</dbReference>
<gene>
    <name evidence="6" type="ORF">B0T25DRAFT_255104</name>
</gene>
<organism evidence="6 7">
    <name type="scientific">Lasiosphaeria hispida</name>
    <dbReference type="NCBI Taxonomy" id="260671"/>
    <lineage>
        <taxon>Eukaryota</taxon>
        <taxon>Fungi</taxon>
        <taxon>Dikarya</taxon>
        <taxon>Ascomycota</taxon>
        <taxon>Pezizomycotina</taxon>
        <taxon>Sordariomycetes</taxon>
        <taxon>Sordariomycetidae</taxon>
        <taxon>Sordariales</taxon>
        <taxon>Lasiosphaeriaceae</taxon>
        <taxon>Lasiosphaeria</taxon>
    </lineage>
</organism>
<keyword evidence="7" id="KW-1185">Reference proteome</keyword>
<evidence type="ECO:0000313" key="6">
    <source>
        <dbReference type="EMBL" id="KAK3349998.1"/>
    </source>
</evidence>
<keyword evidence="2" id="KW-0158">Chromosome</keyword>
<dbReference type="Pfam" id="PF10451">
    <property type="entry name" value="Stn1"/>
    <property type="match status" value="1"/>
</dbReference>
<comment type="caution">
    <text evidence="6">The sequence shown here is derived from an EMBL/GenBank/DDBJ whole genome shotgun (WGS) entry which is preliminary data.</text>
</comment>
<evidence type="ECO:0000256" key="3">
    <source>
        <dbReference type="ARBA" id="ARBA00022895"/>
    </source>
</evidence>
<proteinExistence type="predicted"/>
<feature type="compositionally biased region" description="Polar residues" evidence="4">
    <location>
        <begin position="114"/>
        <end position="126"/>
    </location>
</feature>
<reference evidence="6" key="2">
    <citation type="submission" date="2023-06" db="EMBL/GenBank/DDBJ databases">
        <authorList>
            <consortium name="Lawrence Berkeley National Laboratory"/>
            <person name="Haridas S."/>
            <person name="Hensen N."/>
            <person name="Bonometti L."/>
            <person name="Westerberg I."/>
            <person name="Brannstrom I.O."/>
            <person name="Guillou S."/>
            <person name="Cros-Aarteil S."/>
            <person name="Calhoun S."/>
            <person name="Kuo A."/>
            <person name="Mondo S."/>
            <person name="Pangilinan J."/>
            <person name="Riley R."/>
            <person name="Labutti K."/>
            <person name="Andreopoulos B."/>
            <person name="Lipzen A."/>
            <person name="Chen C."/>
            <person name="Yanf M."/>
            <person name="Daum C."/>
            <person name="Ng V."/>
            <person name="Clum A."/>
            <person name="Steindorff A."/>
            <person name="Ohm R."/>
            <person name="Martin F."/>
            <person name="Silar P."/>
            <person name="Natvig D."/>
            <person name="Lalanne C."/>
            <person name="Gautier V."/>
            <person name="Ament-Velasquez S.L."/>
            <person name="Kruys A."/>
            <person name="Hutchinson M.I."/>
            <person name="Powell A.J."/>
            <person name="Barry K."/>
            <person name="Miller A.N."/>
            <person name="Grigoriev I.V."/>
            <person name="Debuchy R."/>
            <person name="Gladieux P."/>
            <person name="Thoren M.H."/>
            <person name="Johannesson H."/>
        </authorList>
    </citation>
    <scope>NUCLEOTIDE SEQUENCE</scope>
    <source>
        <strain evidence="6">CBS 955.72</strain>
    </source>
</reference>
<feature type="domain" description="CST complex subunit Stn1 N-terminal" evidence="5">
    <location>
        <begin position="44"/>
        <end position="88"/>
    </location>
</feature>
<dbReference type="Proteomes" id="UP001275084">
    <property type="component" value="Unassembled WGS sequence"/>
</dbReference>
<protein>
    <recommendedName>
        <fullName evidence="5">CST complex subunit Stn1 N-terminal domain-containing protein</fullName>
    </recommendedName>
</protein>
<dbReference type="Gene3D" id="2.40.50.140">
    <property type="entry name" value="Nucleic acid-binding proteins"/>
    <property type="match status" value="1"/>
</dbReference>
<evidence type="ECO:0000256" key="4">
    <source>
        <dbReference type="SAM" id="MobiDB-lite"/>
    </source>
</evidence>
<feature type="region of interest" description="Disordered" evidence="4">
    <location>
        <begin position="245"/>
        <end position="275"/>
    </location>
</feature>
<dbReference type="GO" id="GO:0000781">
    <property type="term" value="C:chromosome, telomeric region"/>
    <property type="evidence" value="ECO:0007669"/>
    <property type="project" value="UniProtKB-SubCell"/>
</dbReference>
<dbReference type="InterPro" id="IPR018856">
    <property type="entry name" value="Stn1_N"/>
</dbReference>
<evidence type="ECO:0000256" key="2">
    <source>
        <dbReference type="ARBA" id="ARBA00022454"/>
    </source>
</evidence>
<dbReference type="SUPFAM" id="SSF50249">
    <property type="entry name" value="Nucleic acid-binding proteins"/>
    <property type="match status" value="1"/>
</dbReference>
<dbReference type="AlphaFoldDB" id="A0AAJ0HFQ5"/>
<feature type="region of interest" description="Disordered" evidence="4">
    <location>
        <begin position="94"/>
        <end position="127"/>
    </location>
</feature>
<keyword evidence="3" id="KW-0779">Telomere</keyword>
<evidence type="ECO:0000313" key="7">
    <source>
        <dbReference type="Proteomes" id="UP001275084"/>
    </source>
</evidence>
<dbReference type="InterPro" id="IPR012340">
    <property type="entry name" value="NA-bd_OB-fold"/>
</dbReference>
<reference evidence="6" key="1">
    <citation type="journal article" date="2023" name="Mol. Phylogenet. Evol.">
        <title>Genome-scale phylogeny and comparative genomics of the fungal order Sordariales.</title>
        <authorList>
            <person name="Hensen N."/>
            <person name="Bonometti L."/>
            <person name="Westerberg I."/>
            <person name="Brannstrom I.O."/>
            <person name="Guillou S."/>
            <person name="Cros-Aarteil S."/>
            <person name="Calhoun S."/>
            <person name="Haridas S."/>
            <person name="Kuo A."/>
            <person name="Mondo S."/>
            <person name="Pangilinan J."/>
            <person name="Riley R."/>
            <person name="LaButti K."/>
            <person name="Andreopoulos B."/>
            <person name="Lipzen A."/>
            <person name="Chen C."/>
            <person name="Yan M."/>
            <person name="Daum C."/>
            <person name="Ng V."/>
            <person name="Clum A."/>
            <person name="Steindorff A."/>
            <person name="Ohm R.A."/>
            <person name="Martin F."/>
            <person name="Silar P."/>
            <person name="Natvig D.O."/>
            <person name="Lalanne C."/>
            <person name="Gautier V."/>
            <person name="Ament-Velasquez S.L."/>
            <person name="Kruys A."/>
            <person name="Hutchinson M.I."/>
            <person name="Powell A.J."/>
            <person name="Barry K."/>
            <person name="Miller A.N."/>
            <person name="Grigoriev I.V."/>
            <person name="Debuchy R."/>
            <person name="Gladieux P."/>
            <person name="Hiltunen Thoren M."/>
            <person name="Johannesson H."/>
        </authorList>
    </citation>
    <scope>NUCLEOTIDE SEQUENCE</scope>
    <source>
        <strain evidence="6">CBS 955.72</strain>
    </source>
</reference>
<accession>A0AAJ0HFQ5</accession>